<dbReference type="SMART" id="SM00544">
    <property type="entry name" value="MA3"/>
    <property type="match status" value="2"/>
</dbReference>
<reference evidence="8" key="1">
    <citation type="submission" date="2021-01" db="EMBL/GenBank/DDBJ databases">
        <authorList>
            <person name="Corre E."/>
            <person name="Pelletier E."/>
            <person name="Niang G."/>
            <person name="Scheremetjew M."/>
            <person name="Finn R."/>
            <person name="Kale V."/>
            <person name="Holt S."/>
            <person name="Cochrane G."/>
            <person name="Meng A."/>
            <person name="Brown T."/>
            <person name="Cohen L."/>
        </authorList>
    </citation>
    <scope>NUCLEOTIDE SEQUENCE</scope>
    <source>
        <strain evidence="8">CCMP1756</strain>
    </source>
</reference>
<dbReference type="InterPro" id="IPR016024">
    <property type="entry name" value="ARM-type_fold"/>
</dbReference>
<dbReference type="Gene3D" id="1.25.40.180">
    <property type="match status" value="2"/>
</dbReference>
<dbReference type="PANTHER" id="PTHR12626">
    <property type="entry name" value="PROGRAMMED CELL DEATH 4"/>
    <property type="match status" value="1"/>
</dbReference>
<evidence type="ECO:0000313" key="9">
    <source>
        <dbReference type="EMBL" id="CAH0367554.1"/>
    </source>
</evidence>
<dbReference type="InterPro" id="IPR003891">
    <property type="entry name" value="Initiation_fac_eIF4g_MI"/>
</dbReference>
<evidence type="ECO:0000256" key="4">
    <source>
        <dbReference type="ARBA" id="ARBA00022737"/>
    </source>
</evidence>
<dbReference type="PANTHER" id="PTHR12626:SF0">
    <property type="entry name" value="PROGRAMMED CELL DEATH PROTEIN 4"/>
    <property type="match status" value="1"/>
</dbReference>
<comment type="similarity">
    <text evidence="2">Belongs to the PDCD4 family.</text>
</comment>
<dbReference type="GO" id="GO:0045892">
    <property type="term" value="P:negative regulation of DNA-templated transcription"/>
    <property type="evidence" value="ECO:0007669"/>
    <property type="project" value="InterPro"/>
</dbReference>
<keyword evidence="5" id="KW-0539">Nucleus</keyword>
<dbReference type="InterPro" id="IPR039778">
    <property type="entry name" value="PDCD4"/>
</dbReference>
<feature type="domain" description="MI" evidence="7">
    <location>
        <begin position="123"/>
        <end position="244"/>
    </location>
</feature>
<dbReference type="EMBL" id="HBIW01003274">
    <property type="protein sequence ID" value="CAE0687299.1"/>
    <property type="molecule type" value="Transcribed_RNA"/>
</dbReference>
<keyword evidence="10" id="KW-1185">Reference proteome</keyword>
<protein>
    <recommendedName>
        <fullName evidence="7">MI domain-containing protein</fullName>
    </recommendedName>
</protein>
<gene>
    <name evidence="8" type="ORF">PCAL00307_LOCUS2733</name>
    <name evidence="9" type="ORF">PECAL_2P05790</name>
</gene>
<feature type="compositionally biased region" description="Basic residues" evidence="6">
    <location>
        <begin position="28"/>
        <end position="45"/>
    </location>
</feature>
<evidence type="ECO:0000256" key="1">
    <source>
        <dbReference type="ARBA" id="ARBA00004496"/>
    </source>
</evidence>
<evidence type="ECO:0000256" key="2">
    <source>
        <dbReference type="ARBA" id="ARBA00005497"/>
    </source>
</evidence>
<dbReference type="Pfam" id="PF02847">
    <property type="entry name" value="MA3"/>
    <property type="match status" value="2"/>
</dbReference>
<evidence type="ECO:0000259" key="7">
    <source>
        <dbReference type="PROSITE" id="PS51366"/>
    </source>
</evidence>
<keyword evidence="3" id="KW-0963">Cytoplasm</keyword>
<dbReference type="SUPFAM" id="SSF48371">
    <property type="entry name" value="ARM repeat"/>
    <property type="match status" value="2"/>
</dbReference>
<dbReference type="AlphaFoldDB" id="A0A7S4E3U3"/>
<feature type="compositionally biased region" description="Basic and acidic residues" evidence="6">
    <location>
        <begin position="53"/>
        <end position="62"/>
    </location>
</feature>
<sequence length="396" mass="42985">MPAAEVQPANASNGHKKVPKPLEDRVGGHHKGGTLRAGTKQHGHKAPSGSGGHKYEWKDRTNDGTTSPAAVALDAGDPMYSSGGEDDGNYVLVSGEVPVQAPHKSYSQEHGCSLIGPQYTLAEFKRRLSECIDELFASEDVEECVRSLLELQCPEFSFEIVKKVISKALDRRAKECELASRLLSASTPRLLSERDVGRGFERLFEAVDDLSIDAPNAPTIVSDFLVRSVVDEALPPRYLGDRVFAALGGEVVTRARRLLSREHALSKLERIWGPGDGRDVGELKHAVDDLVGEYLTSHDLTEATKCVRELAAPAFGHEVVKRAVTAALPKGDADRKAMSELLKKLVLEEVVSTTQAKRGFARLNDALQDLTCDVPNASELLKEFESSAARDGVISE</sequence>
<feature type="domain" description="MI" evidence="7">
    <location>
        <begin position="282"/>
        <end position="396"/>
    </location>
</feature>
<accession>A0A7S4E3U3</accession>
<dbReference type="PROSITE" id="PS51366">
    <property type="entry name" value="MI"/>
    <property type="match status" value="2"/>
</dbReference>
<evidence type="ECO:0000313" key="8">
    <source>
        <dbReference type="EMBL" id="CAE0687299.1"/>
    </source>
</evidence>
<organism evidence="8">
    <name type="scientific">Pelagomonas calceolata</name>
    <dbReference type="NCBI Taxonomy" id="35677"/>
    <lineage>
        <taxon>Eukaryota</taxon>
        <taxon>Sar</taxon>
        <taxon>Stramenopiles</taxon>
        <taxon>Ochrophyta</taxon>
        <taxon>Pelagophyceae</taxon>
        <taxon>Pelagomonadales</taxon>
        <taxon>Pelagomonadaceae</taxon>
        <taxon>Pelagomonas</taxon>
    </lineage>
</organism>
<evidence type="ECO:0000313" key="10">
    <source>
        <dbReference type="Proteomes" id="UP000789595"/>
    </source>
</evidence>
<evidence type="ECO:0000256" key="6">
    <source>
        <dbReference type="SAM" id="MobiDB-lite"/>
    </source>
</evidence>
<dbReference type="GO" id="GO:0005737">
    <property type="term" value="C:cytoplasm"/>
    <property type="evidence" value="ECO:0007669"/>
    <property type="project" value="UniProtKB-SubCell"/>
</dbReference>
<dbReference type="OrthoDB" id="414546at2759"/>
<evidence type="ECO:0000256" key="5">
    <source>
        <dbReference type="ARBA" id="ARBA00023242"/>
    </source>
</evidence>
<name>A0A7S4E3U3_9STRA</name>
<dbReference type="EMBL" id="CAKKNE010000002">
    <property type="protein sequence ID" value="CAH0367554.1"/>
    <property type="molecule type" value="Genomic_DNA"/>
</dbReference>
<feature type="region of interest" description="Disordered" evidence="6">
    <location>
        <begin position="1"/>
        <end position="87"/>
    </location>
</feature>
<reference evidence="9" key="2">
    <citation type="submission" date="2021-11" db="EMBL/GenBank/DDBJ databases">
        <authorList>
            <consortium name="Genoscope - CEA"/>
            <person name="William W."/>
        </authorList>
    </citation>
    <scope>NUCLEOTIDE SEQUENCE</scope>
</reference>
<keyword evidence="4" id="KW-0677">Repeat</keyword>
<comment type="subcellular location">
    <subcellularLocation>
        <location evidence="1">Cytoplasm</location>
    </subcellularLocation>
</comment>
<dbReference type="Proteomes" id="UP000789595">
    <property type="component" value="Unassembled WGS sequence"/>
</dbReference>
<proteinExistence type="inferred from homology"/>
<evidence type="ECO:0000256" key="3">
    <source>
        <dbReference type="ARBA" id="ARBA00022490"/>
    </source>
</evidence>